<comment type="caution">
    <text evidence="1">The sequence shown here is derived from an EMBL/GenBank/DDBJ whole genome shotgun (WGS) entry which is preliminary data.</text>
</comment>
<proteinExistence type="predicted"/>
<organism evidence="1 2">
    <name type="scientific">Photobacterium angustum</name>
    <dbReference type="NCBI Taxonomy" id="661"/>
    <lineage>
        <taxon>Bacteria</taxon>
        <taxon>Pseudomonadati</taxon>
        <taxon>Pseudomonadota</taxon>
        <taxon>Gammaproteobacteria</taxon>
        <taxon>Vibrionales</taxon>
        <taxon>Vibrionaceae</taxon>
        <taxon>Photobacterium</taxon>
    </lineage>
</organism>
<dbReference type="OrthoDB" id="5825033at2"/>
<reference evidence="1 2" key="1">
    <citation type="submission" date="2016-12" db="EMBL/GenBank/DDBJ databases">
        <title>Diversity of luminous bacteria.</title>
        <authorList>
            <person name="Yoshizawa S."/>
            <person name="Kogure K."/>
        </authorList>
    </citation>
    <scope>NUCLEOTIDE SEQUENCE [LARGE SCALE GENOMIC DNA]</scope>
    <source>
        <strain evidence="1 2">LC1-200</strain>
    </source>
</reference>
<dbReference type="Proteomes" id="UP000238730">
    <property type="component" value="Unassembled WGS sequence"/>
</dbReference>
<evidence type="ECO:0000313" key="2">
    <source>
        <dbReference type="Proteomes" id="UP000238730"/>
    </source>
</evidence>
<gene>
    <name evidence="1" type="ORF">BTO08_17735</name>
</gene>
<evidence type="ECO:0000313" key="1">
    <source>
        <dbReference type="EMBL" id="PQJ62087.1"/>
    </source>
</evidence>
<name>A0A2S7VIW2_PHOAN</name>
<protein>
    <submittedName>
        <fullName evidence="1">Uncharacterized protein</fullName>
    </submittedName>
</protein>
<dbReference type="RefSeq" id="WP_105061919.1">
    <property type="nucleotide sequence ID" value="NZ_MSCJ01000003.1"/>
</dbReference>
<dbReference type="EMBL" id="MSCJ01000003">
    <property type="protein sequence ID" value="PQJ62087.1"/>
    <property type="molecule type" value="Genomic_DNA"/>
</dbReference>
<dbReference type="AlphaFoldDB" id="A0A2S7VIW2"/>
<sequence>MKFKDRLFNGLDSSVQQNWLYQESILNVNTEYMYKVAIAQELMKGFYHHSGDDFTIELDQNKKRIPYAIVSEEVTLNKKFKKKTKSWKKDNKVDGRVDIFLSNDKSKDTFIIDVKDFEMSSSDLKKAIKRFVSMFEFYTKENTVRECALVFPTILDTSDWVIKYLRKSKLPNNLVVDFESKEIAINGESDEYAERYYANVLIIKRFSPANMVVSCAQYM</sequence>
<accession>A0A2S7VIW2</accession>